<dbReference type="InterPro" id="IPR001375">
    <property type="entry name" value="Peptidase_S9_cat"/>
</dbReference>
<dbReference type="InterPro" id="IPR029058">
    <property type="entry name" value="AB_hydrolase_fold"/>
</dbReference>
<keyword evidence="6" id="KW-0378">Hydrolase</keyword>
<evidence type="ECO:0000256" key="4">
    <source>
        <dbReference type="ARBA" id="ARBA00022670"/>
    </source>
</evidence>
<feature type="domain" description="Peptidase S9 prolyl oligopeptidase catalytic" evidence="12">
    <location>
        <begin position="478"/>
        <end position="687"/>
    </location>
</feature>
<protein>
    <recommendedName>
        <fullName evidence="9">Dipeptidyl-peptidase V</fullName>
    </recommendedName>
</protein>
<evidence type="ECO:0000313" key="13">
    <source>
        <dbReference type="EMBL" id="KPI36271.1"/>
    </source>
</evidence>
<dbReference type="GO" id="GO:0006508">
    <property type="term" value="P:proteolysis"/>
    <property type="evidence" value="ECO:0007669"/>
    <property type="project" value="UniProtKB-KW"/>
</dbReference>
<dbReference type="Pfam" id="PF00326">
    <property type="entry name" value="Peptidase_S9"/>
    <property type="match status" value="1"/>
</dbReference>
<dbReference type="FunFam" id="3.40.50.1820:FF:000028">
    <property type="entry name" value="S9 family peptidase"/>
    <property type="match status" value="1"/>
</dbReference>
<dbReference type="PANTHER" id="PTHR42776:SF11">
    <property type="entry name" value="DIPEPTIDYL-PEPTIDASE 5-RELATED"/>
    <property type="match status" value="1"/>
</dbReference>
<sequence length="718" mass="79554">MAGLKWTAIATAALPLVAALTPEGMLGAPRRSEVIPNPTGEWGIFSSTNYSWEDHAATSVWNLLNLTSGEYDYLADGSEVAEIAWLGGNSSTALVYLNGTNEEEDGGVSLYAADATDISGAALIGSFPAPYAGWKHVLTPSGDVHFLVYCLAFENGTAYNPDPEYEPLNTARVYESTWVRHWDTWLDDTRNNLFKGVLTADGDSFSFDGNLTNLQVGIKNISRAETPDRPFGDSTNYALSPDGETVAWWTRNIDIPLANKTSAYIWLQPFDIGYSANPTFSHDGTKIAYFQMDSDYYEADRNKIYIANADVANPNITQIANDWDRSPSGIAWANDDLSVFVQADDLGHSRIFEIPADAPADFQPTNITGSGVVAAFSILASDDILVADSKVWSSRDYYVISPEGEVITELLKANEEDEALAGLSEADFREFYFPTPNNSALQELHSIMVLPAGFDESETYPLAYIIHGGPQGYNGNSWSTRWNFKLWADQGYVVVAPNPTASTGFGQALTDLVQGNWGGTPYEDIVACYEYIGANFPFIDLENGIEAGASYGGYMTNWIQGHDLGRKFKALVTHDGSTDTRAQYSSEEMFFIEHDNNGSFLDVPENYDRWSPVNFYENWATPHLVIHNSLDYRLGETEGLHLFNLLQEKGVPSKFLNFPDENHWVLNRENSLAWHSEVFGWVNYWSGLSEVSPFHGSTSVTPRFDRGGGGPARRRRWH</sequence>
<keyword evidence="4" id="KW-0645">Protease</keyword>
<evidence type="ECO:0000256" key="8">
    <source>
        <dbReference type="ARBA" id="ARBA00023180"/>
    </source>
</evidence>
<evidence type="ECO:0000259" key="12">
    <source>
        <dbReference type="Pfam" id="PF00326"/>
    </source>
</evidence>
<dbReference type="OrthoDB" id="416344at2759"/>
<dbReference type="InterPro" id="IPR011042">
    <property type="entry name" value="6-blade_b-propeller_TolB-like"/>
</dbReference>
<dbReference type="GO" id="GO:0004252">
    <property type="term" value="F:serine-type endopeptidase activity"/>
    <property type="evidence" value="ECO:0007669"/>
    <property type="project" value="TreeGrafter"/>
</dbReference>
<dbReference type="AlphaFoldDB" id="A0A0N0NIV6"/>
<evidence type="ECO:0000256" key="10">
    <source>
        <dbReference type="SAM" id="MobiDB-lite"/>
    </source>
</evidence>
<dbReference type="Gene3D" id="3.40.50.1820">
    <property type="entry name" value="alpha/beta hydrolase"/>
    <property type="match status" value="1"/>
</dbReference>
<dbReference type="SUPFAM" id="SSF82171">
    <property type="entry name" value="DPP6 N-terminal domain-like"/>
    <property type="match status" value="1"/>
</dbReference>
<feature type="signal peptide" evidence="11">
    <location>
        <begin position="1"/>
        <end position="19"/>
    </location>
</feature>
<proteinExistence type="inferred from homology"/>
<keyword evidence="14" id="KW-1185">Reference proteome</keyword>
<evidence type="ECO:0000256" key="11">
    <source>
        <dbReference type="SAM" id="SignalP"/>
    </source>
</evidence>
<evidence type="ECO:0000256" key="1">
    <source>
        <dbReference type="ARBA" id="ARBA00004613"/>
    </source>
</evidence>
<dbReference type="SUPFAM" id="SSF53474">
    <property type="entry name" value="alpha/beta-Hydrolases"/>
    <property type="match status" value="1"/>
</dbReference>
<dbReference type="STRING" id="1664694.A0A0N0NIV6"/>
<accession>A0A0N0NIV6</accession>
<keyword evidence="7" id="KW-0720">Serine protease</keyword>
<dbReference type="Proteomes" id="UP000038010">
    <property type="component" value="Unassembled WGS sequence"/>
</dbReference>
<dbReference type="RefSeq" id="XP_017996234.1">
    <property type="nucleotide sequence ID" value="XM_018147679.1"/>
</dbReference>
<evidence type="ECO:0000256" key="6">
    <source>
        <dbReference type="ARBA" id="ARBA00022801"/>
    </source>
</evidence>
<feature type="chain" id="PRO_5005856866" description="Dipeptidyl-peptidase V" evidence="11">
    <location>
        <begin position="20"/>
        <end position="718"/>
    </location>
</feature>
<keyword evidence="8" id="KW-0325">Glycoprotein</keyword>
<evidence type="ECO:0000256" key="5">
    <source>
        <dbReference type="ARBA" id="ARBA00022729"/>
    </source>
</evidence>
<evidence type="ECO:0000256" key="7">
    <source>
        <dbReference type="ARBA" id="ARBA00022825"/>
    </source>
</evidence>
<dbReference type="EMBL" id="LFJN01000032">
    <property type="protein sequence ID" value="KPI36271.1"/>
    <property type="molecule type" value="Genomic_DNA"/>
</dbReference>
<keyword evidence="3" id="KW-0964">Secreted</keyword>
<dbReference type="Gene3D" id="2.120.10.30">
    <property type="entry name" value="TolB, C-terminal domain"/>
    <property type="match status" value="1"/>
</dbReference>
<comment type="similarity">
    <text evidence="2">Belongs to the peptidase S9C family.</text>
</comment>
<evidence type="ECO:0000256" key="3">
    <source>
        <dbReference type="ARBA" id="ARBA00022525"/>
    </source>
</evidence>
<evidence type="ECO:0000256" key="9">
    <source>
        <dbReference type="ARBA" id="ARBA00032829"/>
    </source>
</evidence>
<reference evidence="13 14" key="1">
    <citation type="submission" date="2015-06" db="EMBL/GenBank/DDBJ databases">
        <title>Draft genome of the ant-associated black yeast Phialophora attae CBS 131958.</title>
        <authorList>
            <person name="Moreno L.F."/>
            <person name="Stielow B.J."/>
            <person name="de Hoog S."/>
            <person name="Vicente V.A."/>
            <person name="Weiss V.A."/>
            <person name="de Vries M."/>
            <person name="Cruz L.M."/>
            <person name="Souza E.M."/>
        </authorList>
    </citation>
    <scope>NUCLEOTIDE SEQUENCE [LARGE SCALE GENOMIC DNA]</scope>
    <source>
        <strain evidence="13 14">CBS 131958</strain>
    </source>
</reference>
<dbReference type="GeneID" id="28739559"/>
<feature type="region of interest" description="Disordered" evidence="10">
    <location>
        <begin position="699"/>
        <end position="718"/>
    </location>
</feature>
<dbReference type="GO" id="GO:0005576">
    <property type="term" value="C:extracellular region"/>
    <property type="evidence" value="ECO:0007669"/>
    <property type="project" value="UniProtKB-SubCell"/>
</dbReference>
<evidence type="ECO:0000313" key="14">
    <source>
        <dbReference type="Proteomes" id="UP000038010"/>
    </source>
</evidence>
<evidence type="ECO:0000256" key="2">
    <source>
        <dbReference type="ARBA" id="ARBA00010040"/>
    </source>
</evidence>
<name>A0A0N0NIV6_9EURO</name>
<dbReference type="VEuPathDB" id="FungiDB:AB675_7320"/>
<comment type="caution">
    <text evidence="13">The sequence shown here is derived from an EMBL/GenBank/DDBJ whole genome shotgun (WGS) entry which is preliminary data.</text>
</comment>
<dbReference type="PANTHER" id="PTHR42776">
    <property type="entry name" value="SERINE PEPTIDASE S9 FAMILY MEMBER"/>
    <property type="match status" value="1"/>
</dbReference>
<organism evidence="13 14">
    <name type="scientific">Cyphellophora attinorum</name>
    <dbReference type="NCBI Taxonomy" id="1664694"/>
    <lineage>
        <taxon>Eukaryota</taxon>
        <taxon>Fungi</taxon>
        <taxon>Dikarya</taxon>
        <taxon>Ascomycota</taxon>
        <taxon>Pezizomycotina</taxon>
        <taxon>Eurotiomycetes</taxon>
        <taxon>Chaetothyriomycetidae</taxon>
        <taxon>Chaetothyriales</taxon>
        <taxon>Cyphellophoraceae</taxon>
        <taxon>Cyphellophora</taxon>
    </lineage>
</organism>
<gene>
    <name evidence="13" type="ORF">AB675_7320</name>
</gene>
<comment type="subcellular location">
    <subcellularLocation>
        <location evidence="1">Secreted</location>
    </subcellularLocation>
</comment>
<keyword evidence="5 11" id="KW-0732">Signal</keyword>